<keyword evidence="1" id="KW-0812">Transmembrane</keyword>
<keyword evidence="1" id="KW-1133">Transmembrane helix</keyword>
<keyword evidence="1" id="KW-0472">Membrane</keyword>
<comment type="caution">
    <text evidence="2">The sequence shown here is derived from an EMBL/GenBank/DDBJ whole genome shotgun (WGS) entry which is preliminary data.</text>
</comment>
<proteinExistence type="predicted"/>
<sequence>MGKKRNLFIPVIVAILLITVAFWLVKLKSADTVSSDVDEMVQRVENALGDDFKKQSKTEVAATLVYGNGEEDANINYHILKTTYYEADPNEITGLNVDALNVLFNPESVNSCEQMKIQDWDAALYKTKSRGYLCWTDSPEVSYVLEYNPQTIADEEIIKMAESAEPYEK</sequence>
<accession>A0A1I0IUS2</accession>
<feature type="transmembrane region" description="Helical" evidence="1">
    <location>
        <begin position="7"/>
        <end position="25"/>
    </location>
</feature>
<evidence type="ECO:0000256" key="1">
    <source>
        <dbReference type="SAM" id="Phobius"/>
    </source>
</evidence>
<gene>
    <name evidence="2" type="ORF">SAMN05216521_104524</name>
</gene>
<dbReference type="Proteomes" id="UP000182121">
    <property type="component" value="Unassembled WGS sequence"/>
</dbReference>
<reference evidence="2 3" key="1">
    <citation type="submission" date="2016-10" db="EMBL/GenBank/DDBJ databases">
        <authorList>
            <person name="Varghese N."/>
            <person name="Submissions S."/>
        </authorList>
    </citation>
    <scope>NUCLEOTIDE SEQUENCE [LARGE SCALE GENOMIC DNA]</scope>
    <source>
        <strain evidence="2 3">NLAE-zl-C196</strain>
    </source>
</reference>
<dbReference type="EMBL" id="FOIO01000045">
    <property type="protein sequence ID" value="SEU01025.1"/>
    <property type="molecule type" value="Genomic_DNA"/>
</dbReference>
<dbReference type="AlphaFoldDB" id="A0A1I0IUS2"/>
<evidence type="ECO:0008006" key="4">
    <source>
        <dbReference type="Google" id="ProtNLM"/>
    </source>
</evidence>
<evidence type="ECO:0000313" key="3">
    <source>
        <dbReference type="Proteomes" id="UP000182121"/>
    </source>
</evidence>
<name>A0A1I0IUS2_9FIRM</name>
<evidence type="ECO:0000313" key="2">
    <source>
        <dbReference type="EMBL" id="SEU01025.1"/>
    </source>
</evidence>
<protein>
    <recommendedName>
        <fullName evidence="4">DUF4367 domain-containing protein</fullName>
    </recommendedName>
</protein>
<organism evidence="2 3">
    <name type="scientific">Enterocloster clostridioformis</name>
    <dbReference type="NCBI Taxonomy" id="1531"/>
    <lineage>
        <taxon>Bacteria</taxon>
        <taxon>Bacillati</taxon>
        <taxon>Bacillota</taxon>
        <taxon>Clostridia</taxon>
        <taxon>Lachnospirales</taxon>
        <taxon>Lachnospiraceae</taxon>
        <taxon>Enterocloster</taxon>
    </lineage>
</organism>
<dbReference type="RefSeq" id="WP_074663546.1">
    <property type="nucleotide sequence ID" value="NZ_FOIO01000045.1"/>
</dbReference>